<organism evidence="2 3">
    <name type="scientific">Halopseudomonas formosensis</name>
    <dbReference type="NCBI Taxonomy" id="1002526"/>
    <lineage>
        <taxon>Bacteria</taxon>
        <taxon>Pseudomonadati</taxon>
        <taxon>Pseudomonadota</taxon>
        <taxon>Gammaproteobacteria</taxon>
        <taxon>Pseudomonadales</taxon>
        <taxon>Pseudomonadaceae</taxon>
        <taxon>Halopseudomonas</taxon>
    </lineage>
</organism>
<name>A0A1I5ZXU5_9GAMM</name>
<dbReference type="Gene3D" id="1.10.260.80">
    <property type="match status" value="1"/>
</dbReference>
<dbReference type="InterPro" id="IPR041492">
    <property type="entry name" value="HAD_2"/>
</dbReference>
<dbReference type="InterPro" id="IPR006439">
    <property type="entry name" value="HAD-SF_hydro_IA"/>
</dbReference>
<dbReference type="SFLD" id="SFLDG01129">
    <property type="entry name" value="C1.5:_HAD__Beta-PGM__Phosphata"/>
    <property type="match status" value="1"/>
</dbReference>
<dbReference type="PANTHER" id="PTHR43885:SF1">
    <property type="entry name" value="SUPERFAMILY HYDROLASE, PUTATIVE (AFU_ORTHOLOGUE AFUA_4G13290)-RELATED"/>
    <property type="match status" value="1"/>
</dbReference>
<dbReference type="AlphaFoldDB" id="A0A1I5ZXU5"/>
<dbReference type="EMBL" id="FOYD01000001">
    <property type="protein sequence ID" value="SFQ61097.1"/>
    <property type="molecule type" value="Genomic_DNA"/>
</dbReference>
<dbReference type="NCBIfam" id="TIGR01509">
    <property type="entry name" value="HAD-SF-IA-v3"/>
    <property type="match status" value="1"/>
</dbReference>
<dbReference type="Pfam" id="PF13419">
    <property type="entry name" value="HAD_2"/>
    <property type="match status" value="1"/>
</dbReference>
<protein>
    <submittedName>
        <fullName evidence="2">Haloacid dehalogenase superfamily, subfamily IA, variant 3 with third motif having DD or ED</fullName>
    </submittedName>
</protein>
<dbReference type="PANTHER" id="PTHR43885">
    <property type="entry name" value="HALOACID DEHALOGENASE-LIKE HYDROLASE"/>
    <property type="match status" value="1"/>
</dbReference>
<evidence type="ECO:0000256" key="1">
    <source>
        <dbReference type="ARBA" id="ARBA00001946"/>
    </source>
</evidence>
<gene>
    <name evidence="2" type="ORF">SAMN05216578_101386</name>
</gene>
<evidence type="ECO:0000313" key="2">
    <source>
        <dbReference type="EMBL" id="SFQ61097.1"/>
    </source>
</evidence>
<dbReference type="SFLD" id="SFLDS00003">
    <property type="entry name" value="Haloacid_Dehalogenase"/>
    <property type="match status" value="1"/>
</dbReference>
<proteinExistence type="predicted"/>
<comment type="cofactor">
    <cofactor evidence="1">
        <name>Mg(2+)</name>
        <dbReference type="ChEBI" id="CHEBI:18420"/>
    </cofactor>
</comment>
<reference evidence="2 3" key="1">
    <citation type="submission" date="2016-10" db="EMBL/GenBank/DDBJ databases">
        <authorList>
            <person name="de Groot N.N."/>
        </authorList>
    </citation>
    <scope>NUCLEOTIDE SEQUENCE [LARGE SCALE GENOMIC DNA]</scope>
    <source>
        <strain evidence="2 3">JCM 18415</strain>
    </source>
</reference>
<dbReference type="InterPro" id="IPR036412">
    <property type="entry name" value="HAD-like_sf"/>
</dbReference>
<dbReference type="InterPro" id="IPR023214">
    <property type="entry name" value="HAD_sf"/>
</dbReference>
<evidence type="ECO:0000313" key="3">
    <source>
        <dbReference type="Proteomes" id="UP000242815"/>
    </source>
</evidence>
<dbReference type="Proteomes" id="UP000242815">
    <property type="component" value="Unassembled WGS sequence"/>
</dbReference>
<sequence length="203" mass="22153">MSAMTVSDLPLRGWIFDLDGTLTVAQHDFAAIRRELGIPAEEDILEHLGRLPIAERDELNARLDDIELRLASQVEPAPGAAELIRELHGRGARLGILTRNLRTVALASLDRIGVVECFAPEHVLGRNDTAPKPAPDGIHQLLAGWQLRREQAVMVGDFRFDLEAGRAAGCHTCLVHPDNSWPALADLHVPDCHALLAQVRSAG</sequence>
<accession>A0A1I5ZXU5</accession>
<dbReference type="STRING" id="1002526.SAMN05216578_101386"/>
<dbReference type="SUPFAM" id="SSF56784">
    <property type="entry name" value="HAD-like"/>
    <property type="match status" value="1"/>
</dbReference>
<dbReference type="Gene3D" id="3.40.50.1000">
    <property type="entry name" value="HAD superfamily/HAD-like"/>
    <property type="match status" value="1"/>
</dbReference>